<dbReference type="SUPFAM" id="SSF52309">
    <property type="entry name" value="N-(deoxy)ribosyltransferase-like"/>
    <property type="match status" value="1"/>
</dbReference>
<evidence type="ECO:0000313" key="1">
    <source>
        <dbReference type="EMBL" id="MCC2220017.1"/>
    </source>
</evidence>
<dbReference type="Gene3D" id="3.40.50.450">
    <property type="match status" value="1"/>
</dbReference>
<gene>
    <name evidence="1" type="ORF">LKD28_13465</name>
</gene>
<dbReference type="Proteomes" id="UP001198495">
    <property type="component" value="Unassembled WGS sequence"/>
</dbReference>
<organism evidence="1 2">
    <name type="scientific">Coprococcus hominis</name>
    <name type="common">ex Arizal et al. 2022</name>
    <dbReference type="NCBI Taxonomy" id="2881262"/>
    <lineage>
        <taxon>Bacteria</taxon>
        <taxon>Bacillati</taxon>
        <taxon>Bacillota</taxon>
        <taxon>Clostridia</taxon>
        <taxon>Lachnospirales</taxon>
        <taxon>Lachnospiraceae</taxon>
        <taxon>Coprococcus</taxon>
    </lineage>
</organism>
<comment type="caution">
    <text evidence="1">The sequence shown here is derived from an EMBL/GenBank/DDBJ whole genome shotgun (WGS) entry which is preliminary data.</text>
</comment>
<name>A0ABS8FS06_9FIRM</name>
<reference evidence="1 2" key="1">
    <citation type="submission" date="2021-10" db="EMBL/GenBank/DDBJ databases">
        <title>Anaerobic single-cell dispensing facilitates the cultivation of human gut bacteria.</title>
        <authorList>
            <person name="Afrizal A."/>
        </authorList>
    </citation>
    <scope>NUCLEOTIDE SEQUENCE [LARGE SCALE GENOMIC DNA]</scope>
    <source>
        <strain evidence="1 2">CLA-AA-H212</strain>
    </source>
</reference>
<accession>A0ABS8FS06</accession>
<keyword evidence="2" id="KW-1185">Reference proteome</keyword>
<proteinExistence type="predicted"/>
<evidence type="ECO:0000313" key="2">
    <source>
        <dbReference type="Proteomes" id="UP001198495"/>
    </source>
</evidence>
<dbReference type="EMBL" id="JAJEQT010000015">
    <property type="protein sequence ID" value="MCC2220017.1"/>
    <property type="molecule type" value="Genomic_DNA"/>
</dbReference>
<sequence length="346" mass="40805">MSEKKECFVCKTMAYHQVDMDSYLSFYDCPICGRYELSFWEEKIPFNKNHLASYLAYHRYEGGDKIEHRYNTMLNKEKCDEYKQDFNSGKNTHGLPVHMDNDIIESWYPRTFSDRIDHILLYLNKRMKHVGQQVSLSLQELISMLFVDRYEIDVDKFSHEYENSEERKEEDYIYEVEYMLRYLSDTGYIKYNAGPSTEDAIDITLNPAAYKRIDELQKNSSYGRNVLVAMKFGNETLKLRDAIRKGISDADYIAVFIDEVQHNDFITPELLKCIRESKFVVVDLTHQNNGAYFEEGYAMGIGKTVIQLCQKDTRLHFDIAQKNTIMWDVEDDIPKRLANRIRATID</sequence>
<protein>
    <submittedName>
        <fullName evidence="1">Uncharacterized protein</fullName>
    </submittedName>
</protein>
<dbReference type="RefSeq" id="WP_227573650.1">
    <property type="nucleotide sequence ID" value="NZ_JAJEQT010000015.1"/>
</dbReference>